<proteinExistence type="inferred from homology"/>
<evidence type="ECO:0000256" key="3">
    <source>
        <dbReference type="ARBA" id="ARBA00017941"/>
    </source>
</evidence>
<gene>
    <name evidence="9" type="primary">flgC</name>
    <name evidence="9" type="ORF">AB4875_07775</name>
</gene>
<dbReference type="EMBL" id="JBFRYB010000001">
    <property type="protein sequence ID" value="MEX1665385.1"/>
    <property type="molecule type" value="Genomic_DNA"/>
</dbReference>
<evidence type="ECO:0000259" key="7">
    <source>
        <dbReference type="Pfam" id="PF00460"/>
    </source>
</evidence>
<comment type="caution">
    <text evidence="9">The sequence shown here is derived from an EMBL/GenBank/DDBJ whole genome shotgun (WGS) entry which is preliminary data.</text>
</comment>
<accession>A0ABV3TUW1</accession>
<dbReference type="PANTHER" id="PTHR30435:SF29">
    <property type="entry name" value="FLAGELLAR BASAL-BODY ROD PROTEIN FLGC"/>
    <property type="match status" value="1"/>
</dbReference>
<comment type="similarity">
    <text evidence="2">Belongs to the flagella basal body rod proteins family.</text>
</comment>
<evidence type="ECO:0000259" key="8">
    <source>
        <dbReference type="Pfam" id="PF06429"/>
    </source>
</evidence>
<keyword evidence="9" id="KW-0282">Flagellum</keyword>
<evidence type="ECO:0000313" key="9">
    <source>
        <dbReference type="EMBL" id="MEX1665385.1"/>
    </source>
</evidence>
<evidence type="ECO:0000256" key="1">
    <source>
        <dbReference type="ARBA" id="ARBA00004117"/>
    </source>
</evidence>
<dbReference type="RefSeq" id="WP_368375490.1">
    <property type="nucleotide sequence ID" value="NZ_JBFRYB010000001.1"/>
</dbReference>
<dbReference type="PROSITE" id="PS00588">
    <property type="entry name" value="FLAGELLA_BB_ROD"/>
    <property type="match status" value="1"/>
</dbReference>
<dbReference type="InterPro" id="IPR019776">
    <property type="entry name" value="Flagellar_basal_body_rod_CS"/>
</dbReference>
<keyword evidence="4 6" id="KW-0975">Bacterial flagellum</keyword>
<evidence type="ECO:0000256" key="2">
    <source>
        <dbReference type="ARBA" id="ARBA00009677"/>
    </source>
</evidence>
<dbReference type="InterPro" id="IPR010930">
    <property type="entry name" value="Flg_bb/hook_C_dom"/>
</dbReference>
<feature type="domain" description="Flagellar basal body rod protein N-terminal" evidence="7">
    <location>
        <begin position="6"/>
        <end position="32"/>
    </location>
</feature>
<evidence type="ECO:0000256" key="4">
    <source>
        <dbReference type="ARBA" id="ARBA00023143"/>
    </source>
</evidence>
<evidence type="ECO:0000313" key="10">
    <source>
        <dbReference type="Proteomes" id="UP001557484"/>
    </source>
</evidence>
<feature type="domain" description="Flagellar basal-body/hook protein C-terminal" evidence="8">
    <location>
        <begin position="86"/>
        <end position="130"/>
    </location>
</feature>
<dbReference type="InterPro" id="IPR001444">
    <property type="entry name" value="Flag_bb_rod_N"/>
</dbReference>
<dbReference type="NCBIfam" id="TIGR01395">
    <property type="entry name" value="FlgC"/>
    <property type="match status" value="1"/>
</dbReference>
<dbReference type="InterPro" id="IPR006299">
    <property type="entry name" value="FlgC"/>
</dbReference>
<dbReference type="Proteomes" id="UP001557484">
    <property type="component" value="Unassembled WGS sequence"/>
</dbReference>
<reference evidence="9 10" key="1">
    <citation type="journal article" date="2011" name="Int. J. Syst. Evol. Microbiol.">
        <title>Zhongshania antarctica gen. nov., sp. nov. and Zhongshania guokunii sp. nov., gammaproteobacteria respectively isolated from coastal attached (fast) ice and surface seawater of the Antarctic.</title>
        <authorList>
            <person name="Li H.J."/>
            <person name="Zhang X.Y."/>
            <person name="Chen C.X."/>
            <person name="Zhang Y.J."/>
            <person name="Gao Z.M."/>
            <person name="Yu Y."/>
            <person name="Chen X.L."/>
            <person name="Chen B."/>
            <person name="Zhang Y.Z."/>
        </authorList>
    </citation>
    <scope>NUCLEOTIDE SEQUENCE [LARGE SCALE GENOMIC DNA]</scope>
    <source>
        <strain evidence="9 10">R06B22</strain>
    </source>
</reference>
<keyword evidence="9" id="KW-0969">Cilium</keyword>
<dbReference type="PANTHER" id="PTHR30435">
    <property type="entry name" value="FLAGELLAR PROTEIN"/>
    <property type="match status" value="1"/>
</dbReference>
<comment type="subunit">
    <text evidence="5 6">The basal body constitutes a major portion of the flagellar organelle and consists of four rings (L,P,S, and M) mounted on a central rod. The rod consists of about 26 subunits of FlgG in the distal portion, and FlgB, FlgC and FlgF are thought to build up the proximal portion of the rod with about 6 subunits each.</text>
</comment>
<keyword evidence="9" id="KW-0966">Cell projection</keyword>
<dbReference type="Pfam" id="PF06429">
    <property type="entry name" value="Flg_bbr_C"/>
    <property type="match status" value="1"/>
</dbReference>
<organism evidence="9 10">
    <name type="scientific">Zhongshania arctica</name>
    <dbReference type="NCBI Taxonomy" id="3238302"/>
    <lineage>
        <taxon>Bacteria</taxon>
        <taxon>Pseudomonadati</taxon>
        <taxon>Pseudomonadota</taxon>
        <taxon>Gammaproteobacteria</taxon>
        <taxon>Cellvibrionales</taxon>
        <taxon>Spongiibacteraceae</taxon>
        <taxon>Zhongshania</taxon>
    </lineage>
</organism>
<name>A0ABV3TUW1_9GAMM</name>
<protein>
    <recommendedName>
        <fullName evidence="3 6">Flagellar basal-body rod protein FlgC</fullName>
    </recommendedName>
</protein>
<sequence>MANPLSIAASAMNAQMLRLNTVASNMANADTVSGTEEGAYRSRQPVFATMMDQQREVIGVAVTGVVESDAPVTKRYEPGHPQADAEGYIYSSNVNTMEEMANMMSASRAYQNNAEVFSTTKTLMLRALQLGQQ</sequence>
<keyword evidence="10" id="KW-1185">Reference proteome</keyword>
<comment type="subcellular location">
    <subcellularLocation>
        <location evidence="1 6">Bacterial flagellum basal body</location>
    </subcellularLocation>
</comment>
<dbReference type="Pfam" id="PF00460">
    <property type="entry name" value="Flg_bb_rod"/>
    <property type="match status" value="1"/>
</dbReference>
<evidence type="ECO:0000256" key="5">
    <source>
        <dbReference type="ARBA" id="ARBA00025933"/>
    </source>
</evidence>
<evidence type="ECO:0000256" key="6">
    <source>
        <dbReference type="RuleBase" id="RU362062"/>
    </source>
</evidence>